<evidence type="ECO:0000313" key="1">
    <source>
        <dbReference type="EMBL" id="KAF2670902.1"/>
    </source>
</evidence>
<keyword evidence="2" id="KW-1185">Reference proteome</keyword>
<dbReference type="Proteomes" id="UP000799302">
    <property type="component" value="Unassembled WGS sequence"/>
</dbReference>
<sequence length="188" mass="21728">MAIAYRNNCFDYYSIAVSYLLVEDLIHQHRVPCHRLLQMQSLQIGFAWYSKRYSPDQEYEISIAYHLQKLIRKSSNHASTNPNVRSDIIVYCRYLQPHSILHERANMLKPCEVDYETVKAISTFPRQIGKTSSNGHHRGKLELLPLPNSSKGLAMLLGWLSLRTVLCAYLESLLKYHAPYTAALVIFQ</sequence>
<dbReference type="EMBL" id="MU004233">
    <property type="protein sequence ID" value="KAF2670902.1"/>
    <property type="molecule type" value="Genomic_DNA"/>
</dbReference>
<gene>
    <name evidence="1" type="ORF">BT63DRAFT_203726</name>
</gene>
<name>A0A6A6UFE1_9PEZI</name>
<proteinExistence type="predicted"/>
<accession>A0A6A6UFE1</accession>
<evidence type="ECO:0000313" key="2">
    <source>
        <dbReference type="Proteomes" id="UP000799302"/>
    </source>
</evidence>
<dbReference type="AlphaFoldDB" id="A0A6A6UFE1"/>
<protein>
    <submittedName>
        <fullName evidence="1">Uncharacterized protein</fullName>
    </submittedName>
</protein>
<reference evidence="1" key="1">
    <citation type="journal article" date="2020" name="Stud. Mycol.">
        <title>101 Dothideomycetes genomes: a test case for predicting lifestyles and emergence of pathogens.</title>
        <authorList>
            <person name="Haridas S."/>
            <person name="Albert R."/>
            <person name="Binder M."/>
            <person name="Bloem J."/>
            <person name="Labutti K."/>
            <person name="Salamov A."/>
            <person name="Andreopoulos B."/>
            <person name="Baker S."/>
            <person name="Barry K."/>
            <person name="Bills G."/>
            <person name="Bluhm B."/>
            <person name="Cannon C."/>
            <person name="Castanera R."/>
            <person name="Culley D."/>
            <person name="Daum C."/>
            <person name="Ezra D."/>
            <person name="Gonzalez J."/>
            <person name="Henrissat B."/>
            <person name="Kuo A."/>
            <person name="Liang C."/>
            <person name="Lipzen A."/>
            <person name="Lutzoni F."/>
            <person name="Magnuson J."/>
            <person name="Mondo S."/>
            <person name="Nolan M."/>
            <person name="Ohm R."/>
            <person name="Pangilinan J."/>
            <person name="Park H.-J."/>
            <person name="Ramirez L."/>
            <person name="Alfaro M."/>
            <person name="Sun H."/>
            <person name="Tritt A."/>
            <person name="Yoshinaga Y."/>
            <person name="Zwiers L.-H."/>
            <person name="Turgeon B."/>
            <person name="Goodwin S."/>
            <person name="Spatafora J."/>
            <person name="Crous P."/>
            <person name="Grigoriev I."/>
        </authorList>
    </citation>
    <scope>NUCLEOTIDE SEQUENCE</scope>
    <source>
        <strain evidence="1">CBS 115976</strain>
    </source>
</reference>
<organism evidence="1 2">
    <name type="scientific">Microthyrium microscopicum</name>
    <dbReference type="NCBI Taxonomy" id="703497"/>
    <lineage>
        <taxon>Eukaryota</taxon>
        <taxon>Fungi</taxon>
        <taxon>Dikarya</taxon>
        <taxon>Ascomycota</taxon>
        <taxon>Pezizomycotina</taxon>
        <taxon>Dothideomycetes</taxon>
        <taxon>Dothideomycetes incertae sedis</taxon>
        <taxon>Microthyriales</taxon>
        <taxon>Microthyriaceae</taxon>
        <taxon>Microthyrium</taxon>
    </lineage>
</organism>